<dbReference type="eggNOG" id="ENOG502RFBC">
    <property type="taxonomic scope" value="Eukaryota"/>
</dbReference>
<feature type="coiled-coil region" evidence="1">
    <location>
        <begin position="45"/>
        <end position="72"/>
    </location>
</feature>
<dbReference type="EMBL" id="DS566033">
    <property type="status" value="NOT_ANNOTATED_CDS"/>
    <property type="molecule type" value="Genomic_DNA"/>
</dbReference>
<dbReference type="EnsemblProtists" id="Phyra78977">
    <property type="protein sequence ID" value="Phyra78977"/>
    <property type="gene ID" value="Phyra78977"/>
</dbReference>
<name>H3GQB5_PHYRM</name>
<accession>H3GQB5</accession>
<evidence type="ECO:0000313" key="2">
    <source>
        <dbReference type="EnsemblProtists" id="Phyra78977"/>
    </source>
</evidence>
<dbReference type="AlphaFoldDB" id="H3GQB5"/>
<keyword evidence="1" id="KW-0175">Coiled coil</keyword>
<evidence type="ECO:0000256" key="1">
    <source>
        <dbReference type="SAM" id="Coils"/>
    </source>
</evidence>
<sequence>MALVAKLLDVEQQLSRVTGVVQLHVKLTAASVAENGGLVETPPEVFALMQNVERAQEKLQMATGELLALIKLSLQTGSANGESDETNSNTEEFEMDEEHQVKVEEILATSQCNTSSVTQEIQFDSYSGDVEQLADVVQVKNELQEVGDDAPSSAFTLYVVGANEMVIASTMQDVGKNAKKMISDVNDAAIQAWSEVVDTYALGAIRELLERFRYGNFDNEVTASFVGATELAVSLITSRRVQLQKRKWLMRFDKGLFSILDAAKGTQLEQALLPVEKSHFDLMFFCSSTALDDMLSDVALVDRQDEIDAKELFPPFKVLIRKFVFDCEDYMLRNDTVGDSPRTEAQWAQFGDIGSALAKWLHITWTANVPFMKLDMNTIWEKLREFDLQFGGRIPSTLLE</sequence>
<organism evidence="2 3">
    <name type="scientific">Phytophthora ramorum</name>
    <name type="common">Sudden oak death agent</name>
    <dbReference type="NCBI Taxonomy" id="164328"/>
    <lineage>
        <taxon>Eukaryota</taxon>
        <taxon>Sar</taxon>
        <taxon>Stramenopiles</taxon>
        <taxon>Oomycota</taxon>
        <taxon>Peronosporomycetes</taxon>
        <taxon>Peronosporales</taxon>
        <taxon>Peronosporaceae</taxon>
        <taxon>Phytophthora</taxon>
    </lineage>
</organism>
<reference evidence="3" key="1">
    <citation type="journal article" date="2006" name="Science">
        <title>Phytophthora genome sequences uncover evolutionary origins and mechanisms of pathogenesis.</title>
        <authorList>
            <person name="Tyler B.M."/>
            <person name="Tripathy S."/>
            <person name="Zhang X."/>
            <person name="Dehal P."/>
            <person name="Jiang R.H."/>
            <person name="Aerts A."/>
            <person name="Arredondo F.D."/>
            <person name="Baxter L."/>
            <person name="Bensasson D."/>
            <person name="Beynon J.L."/>
            <person name="Chapman J."/>
            <person name="Damasceno C.M."/>
            <person name="Dorrance A.E."/>
            <person name="Dou D."/>
            <person name="Dickerman A.W."/>
            <person name="Dubchak I.L."/>
            <person name="Garbelotto M."/>
            <person name="Gijzen M."/>
            <person name="Gordon S.G."/>
            <person name="Govers F."/>
            <person name="Grunwald N.J."/>
            <person name="Huang W."/>
            <person name="Ivors K.L."/>
            <person name="Jones R.W."/>
            <person name="Kamoun S."/>
            <person name="Krampis K."/>
            <person name="Lamour K.H."/>
            <person name="Lee M.K."/>
            <person name="McDonald W.H."/>
            <person name="Medina M."/>
            <person name="Meijer H.J."/>
            <person name="Nordberg E.K."/>
            <person name="Maclean D.J."/>
            <person name="Ospina-Giraldo M.D."/>
            <person name="Morris P.F."/>
            <person name="Phuntumart V."/>
            <person name="Putnam N.H."/>
            <person name="Rash S."/>
            <person name="Rose J.K."/>
            <person name="Sakihama Y."/>
            <person name="Salamov A.A."/>
            <person name="Savidor A."/>
            <person name="Scheuring C.F."/>
            <person name="Smith B.M."/>
            <person name="Sobral B.W."/>
            <person name="Terry A."/>
            <person name="Torto-Alalibo T.A."/>
            <person name="Win J."/>
            <person name="Xu Z."/>
            <person name="Zhang H."/>
            <person name="Grigoriev I.V."/>
            <person name="Rokhsar D.S."/>
            <person name="Boore J.L."/>
        </authorList>
    </citation>
    <scope>NUCLEOTIDE SEQUENCE [LARGE SCALE GENOMIC DNA]</scope>
    <source>
        <strain evidence="3">Pr102</strain>
    </source>
</reference>
<dbReference type="Proteomes" id="UP000005238">
    <property type="component" value="Unassembled WGS sequence"/>
</dbReference>
<evidence type="ECO:0000313" key="3">
    <source>
        <dbReference type="Proteomes" id="UP000005238"/>
    </source>
</evidence>
<proteinExistence type="predicted"/>
<protein>
    <submittedName>
        <fullName evidence="2">Uncharacterized protein</fullName>
    </submittedName>
</protein>
<dbReference type="InParanoid" id="H3GQB5"/>
<keyword evidence="3" id="KW-1185">Reference proteome</keyword>
<reference evidence="2" key="2">
    <citation type="submission" date="2015-06" db="UniProtKB">
        <authorList>
            <consortium name="EnsemblProtists"/>
        </authorList>
    </citation>
    <scope>IDENTIFICATION</scope>
    <source>
        <strain evidence="2">Pr102</strain>
    </source>
</reference>
<dbReference type="VEuPathDB" id="FungiDB:KRP23_14571"/>
<dbReference type="VEuPathDB" id="FungiDB:KRP22_4411"/>
<dbReference type="HOGENOM" id="CLU_649698_0_0_1"/>